<evidence type="ECO:0000313" key="3">
    <source>
        <dbReference type="EMBL" id="NYD29004.1"/>
    </source>
</evidence>
<reference evidence="3 4" key="1">
    <citation type="submission" date="2020-07" db="EMBL/GenBank/DDBJ databases">
        <title>Sequencing the genomes of 1000 actinobacteria strains.</title>
        <authorList>
            <person name="Klenk H.-P."/>
        </authorList>
    </citation>
    <scope>NUCLEOTIDE SEQUENCE [LARGE SCALE GENOMIC DNA]</scope>
    <source>
        <strain evidence="3 4">DSM 19082</strain>
    </source>
</reference>
<proteinExistence type="predicted"/>
<name>A0A852RLS5_9ACTN</name>
<keyword evidence="2" id="KW-0732">Signal</keyword>
<feature type="chain" id="PRO_5032561304" description="DUF4352 domain-containing protein" evidence="2">
    <location>
        <begin position="18"/>
        <end position="251"/>
    </location>
</feature>
<evidence type="ECO:0000256" key="1">
    <source>
        <dbReference type="SAM" id="MobiDB-lite"/>
    </source>
</evidence>
<evidence type="ECO:0008006" key="5">
    <source>
        <dbReference type="Google" id="ProtNLM"/>
    </source>
</evidence>
<dbReference type="PROSITE" id="PS51257">
    <property type="entry name" value="PROKAR_LIPOPROTEIN"/>
    <property type="match status" value="1"/>
</dbReference>
<feature type="compositionally biased region" description="Polar residues" evidence="1">
    <location>
        <begin position="228"/>
        <end position="244"/>
    </location>
</feature>
<dbReference type="AlphaFoldDB" id="A0A852RLS5"/>
<dbReference type="EMBL" id="JACCBF010000001">
    <property type="protein sequence ID" value="NYD29004.1"/>
    <property type="molecule type" value="Genomic_DNA"/>
</dbReference>
<sequence length="251" mass="26056">MLSVRSVAVPVVALAVAAGLSGCGSDDPKGTRKPKPTEATSSAAADYLPVPSDVTLTEPGTQLGLGEEGVVAFQRRQDEVGVLAVSVERIERTSFQESFPGWNVDAATAARTPYFVRVRLTNVGDTDLGGLRLDNVLWGDDGTTLEAPNYYKADQLPVCSGDPLPTPFAAGATAELCQVYFIAPTHALENVSFPPFGGLDPITWSGELSPVEKPGKKKGKKHEAGEQPSESASAQGTASGTPSGAPSDEAS</sequence>
<dbReference type="RefSeq" id="WP_179725330.1">
    <property type="nucleotide sequence ID" value="NZ_BAABEF010000001.1"/>
</dbReference>
<dbReference type="Proteomes" id="UP000582231">
    <property type="component" value="Unassembled WGS sequence"/>
</dbReference>
<feature type="signal peptide" evidence="2">
    <location>
        <begin position="1"/>
        <end position="17"/>
    </location>
</feature>
<evidence type="ECO:0000313" key="4">
    <source>
        <dbReference type="Proteomes" id="UP000582231"/>
    </source>
</evidence>
<evidence type="ECO:0000256" key="2">
    <source>
        <dbReference type="SAM" id="SignalP"/>
    </source>
</evidence>
<accession>A0A852RLS5</accession>
<keyword evidence="4" id="KW-1185">Reference proteome</keyword>
<gene>
    <name evidence="3" type="ORF">BJ958_000550</name>
</gene>
<organism evidence="3 4">
    <name type="scientific">Nocardioides kongjuensis</name>
    <dbReference type="NCBI Taxonomy" id="349522"/>
    <lineage>
        <taxon>Bacteria</taxon>
        <taxon>Bacillati</taxon>
        <taxon>Actinomycetota</taxon>
        <taxon>Actinomycetes</taxon>
        <taxon>Propionibacteriales</taxon>
        <taxon>Nocardioidaceae</taxon>
        <taxon>Nocardioides</taxon>
    </lineage>
</organism>
<feature type="region of interest" description="Disordered" evidence="1">
    <location>
        <begin position="204"/>
        <end position="251"/>
    </location>
</feature>
<feature type="region of interest" description="Disordered" evidence="1">
    <location>
        <begin position="23"/>
        <end position="46"/>
    </location>
</feature>
<protein>
    <recommendedName>
        <fullName evidence="5">DUF4352 domain-containing protein</fullName>
    </recommendedName>
</protein>
<comment type="caution">
    <text evidence="3">The sequence shown here is derived from an EMBL/GenBank/DDBJ whole genome shotgun (WGS) entry which is preliminary data.</text>
</comment>